<dbReference type="InParanoid" id="A8Q853"/>
<proteinExistence type="inferred from homology"/>
<keyword evidence="10" id="KW-1185">Reference proteome</keyword>
<feature type="binding site" evidence="5">
    <location>
        <position position="125"/>
    </location>
    <ligand>
        <name>Mg(2+)</name>
        <dbReference type="ChEBI" id="CHEBI:18420"/>
        <label>1</label>
    </ligand>
</feature>
<dbReference type="PANTHER" id="PTHR22748:SF4">
    <property type="entry name" value="DNA-(APURINIC OR APYRIMIDINIC SITE) ENDONUCLEASE 2"/>
    <property type="match status" value="1"/>
</dbReference>
<keyword evidence="5" id="KW-0464">Manganese</keyword>
<sequence>MAFYHALEERVRSLINEGRHVIVVGDMNVVASPRDHCESARVPAAEFSAHPARQWFQAILAPQGPLMDMTRHFFPERDRMYTCWNTLIDARASNYGTRLDYTLVTQGLEPWIQHADIQPQVHGSDHCPIYLDLRDSVETSTGRTYLVDLLHGEKDGMAAPHPLPRLATSRWDAYSTKTQPRLAEMFGAQRQRQAELIIPQAGQQEHKLNQVTTCTPETIPKSELPHEPAHGAAFHPASLAQSVGAKTCAASGTRSSKRVKKNHAQATLTSFVTKHVSDPPVTRPSKTLLSTTTNNTKRQDTAAQWSSLFTPHPAPIH</sequence>
<evidence type="ECO:0000256" key="4">
    <source>
        <dbReference type="ARBA" id="ARBA00022842"/>
    </source>
</evidence>
<dbReference type="RefSeq" id="XP_001729661.1">
    <property type="nucleotide sequence ID" value="XM_001729609.1"/>
</dbReference>
<dbReference type="SUPFAM" id="SSF56219">
    <property type="entry name" value="DNase I-like"/>
    <property type="match status" value="1"/>
</dbReference>
<dbReference type="PANTHER" id="PTHR22748">
    <property type="entry name" value="AP ENDONUCLEASE"/>
    <property type="match status" value="1"/>
</dbReference>
<dbReference type="OrthoDB" id="391817at2759"/>
<dbReference type="GO" id="GO:0003906">
    <property type="term" value="F:DNA-(apurinic or apyrimidinic site) endonuclease activity"/>
    <property type="evidence" value="ECO:0007669"/>
    <property type="project" value="TreeGrafter"/>
</dbReference>
<evidence type="ECO:0000256" key="7">
    <source>
        <dbReference type="SAM" id="MobiDB-lite"/>
    </source>
</evidence>
<comment type="cofactor">
    <cofactor evidence="5">
        <name>Mg(2+)</name>
        <dbReference type="ChEBI" id="CHEBI:18420"/>
    </cofactor>
    <cofactor evidence="5">
        <name>Mn(2+)</name>
        <dbReference type="ChEBI" id="CHEBI:29035"/>
    </cofactor>
    <text evidence="5">Probably binds two magnesium or manganese ions per subunit.</text>
</comment>
<evidence type="ECO:0000259" key="8">
    <source>
        <dbReference type="Pfam" id="PF03372"/>
    </source>
</evidence>
<evidence type="ECO:0000256" key="6">
    <source>
        <dbReference type="PIRSR" id="PIRSR604808-3"/>
    </source>
</evidence>
<dbReference type="GO" id="GO:0046872">
    <property type="term" value="F:metal ion binding"/>
    <property type="evidence" value="ECO:0007669"/>
    <property type="project" value="UniProtKB-KW"/>
</dbReference>
<dbReference type="InterPro" id="IPR005135">
    <property type="entry name" value="Endo/exonuclease/phosphatase"/>
</dbReference>
<dbReference type="PROSITE" id="PS51435">
    <property type="entry name" value="AP_NUCLEASE_F1_4"/>
    <property type="match status" value="1"/>
</dbReference>
<dbReference type="GO" id="GO:0006284">
    <property type="term" value="P:base-excision repair"/>
    <property type="evidence" value="ECO:0007669"/>
    <property type="project" value="TreeGrafter"/>
</dbReference>
<feature type="site" description="Interaction with DNA substrate" evidence="6">
    <location>
        <position position="126"/>
    </location>
</feature>
<feature type="compositionally biased region" description="Low complexity" evidence="7">
    <location>
        <begin position="285"/>
        <end position="296"/>
    </location>
</feature>
<dbReference type="KEGG" id="mgl:MGL_3205"/>
<evidence type="ECO:0000256" key="1">
    <source>
        <dbReference type="ARBA" id="ARBA00007092"/>
    </source>
</evidence>
<evidence type="ECO:0000256" key="5">
    <source>
        <dbReference type="PIRSR" id="PIRSR604808-2"/>
    </source>
</evidence>
<dbReference type="VEuPathDB" id="FungiDB:MGL_3205"/>
<evidence type="ECO:0000256" key="3">
    <source>
        <dbReference type="ARBA" id="ARBA00022801"/>
    </source>
</evidence>
<feature type="binding site" evidence="5">
    <location>
        <position position="26"/>
    </location>
    <ligand>
        <name>Mg(2+)</name>
        <dbReference type="ChEBI" id="CHEBI:18420"/>
        <label>1</label>
    </ligand>
</feature>
<evidence type="ECO:0000256" key="2">
    <source>
        <dbReference type="ARBA" id="ARBA00022723"/>
    </source>
</evidence>
<dbReference type="GeneID" id="5853967"/>
<comment type="similarity">
    <text evidence="1">Belongs to the DNA repair enzymes AP/ExoA family.</text>
</comment>
<keyword evidence="3" id="KW-0378">Hydrolase</keyword>
<accession>A8Q853</accession>
<dbReference type="STRING" id="425265.A8Q853"/>
<reference evidence="9 10" key="1">
    <citation type="journal article" date="2007" name="Proc. Natl. Acad. Sci. U.S.A.">
        <title>Dandruff-associated Malassezia genomes reveal convergent and divergent virulence traits shared with plant and human fungal pathogens.</title>
        <authorList>
            <person name="Xu J."/>
            <person name="Saunders C.W."/>
            <person name="Hu P."/>
            <person name="Grant R.A."/>
            <person name="Boekhout T."/>
            <person name="Kuramae E.E."/>
            <person name="Kronstad J.W."/>
            <person name="Deangelis Y.M."/>
            <person name="Reeder N.L."/>
            <person name="Johnstone K.R."/>
            <person name="Leland M."/>
            <person name="Fieno A.M."/>
            <person name="Begley W.M."/>
            <person name="Sun Y."/>
            <person name="Lacey M.P."/>
            <person name="Chaudhary T."/>
            <person name="Keough T."/>
            <person name="Chu L."/>
            <person name="Sears R."/>
            <person name="Yuan B."/>
            <person name="Dawson T.L.Jr."/>
        </authorList>
    </citation>
    <scope>NUCLEOTIDE SEQUENCE [LARGE SCALE GENOMIC DNA]</scope>
    <source>
        <strain evidence="10">ATCC MYA-4612 / CBS 7966</strain>
    </source>
</reference>
<protein>
    <recommendedName>
        <fullName evidence="8">Endonuclease/exonuclease/phosphatase domain-containing protein</fullName>
    </recommendedName>
</protein>
<dbReference type="Pfam" id="PF03372">
    <property type="entry name" value="Exo_endo_phos"/>
    <property type="match status" value="1"/>
</dbReference>
<dbReference type="GO" id="GO:0008311">
    <property type="term" value="F:double-stranded DNA 3'-5' DNA exonuclease activity"/>
    <property type="evidence" value="ECO:0007669"/>
    <property type="project" value="TreeGrafter"/>
</dbReference>
<feature type="binding site" evidence="5">
    <location>
        <position position="126"/>
    </location>
    <ligand>
        <name>Mg(2+)</name>
        <dbReference type="ChEBI" id="CHEBI:18420"/>
        <label>1</label>
    </ligand>
</feature>
<gene>
    <name evidence="9" type="ORF">MGL_3205</name>
</gene>
<dbReference type="Gene3D" id="3.60.10.10">
    <property type="entry name" value="Endonuclease/exonuclease/phosphatase"/>
    <property type="match status" value="1"/>
</dbReference>
<dbReference type="AlphaFoldDB" id="A8Q853"/>
<feature type="binding site" evidence="5">
    <location>
        <position position="28"/>
    </location>
    <ligand>
        <name>Mg(2+)</name>
        <dbReference type="ChEBI" id="CHEBI:18420"/>
        <label>1</label>
    </ligand>
</feature>
<feature type="site" description="Important for catalytic activity" evidence="6">
    <location>
        <position position="100"/>
    </location>
</feature>
<dbReference type="EMBL" id="AAYY01000011">
    <property type="protein sequence ID" value="EDP42447.1"/>
    <property type="molecule type" value="Genomic_DNA"/>
</dbReference>
<dbReference type="Proteomes" id="UP000008837">
    <property type="component" value="Unassembled WGS sequence"/>
</dbReference>
<dbReference type="GO" id="GO:0005634">
    <property type="term" value="C:nucleus"/>
    <property type="evidence" value="ECO:0007669"/>
    <property type="project" value="TreeGrafter"/>
</dbReference>
<evidence type="ECO:0000313" key="9">
    <source>
        <dbReference type="EMBL" id="EDP42447.1"/>
    </source>
</evidence>
<organism evidence="9 10">
    <name type="scientific">Malassezia globosa (strain ATCC MYA-4612 / CBS 7966)</name>
    <name type="common">Dandruff-associated fungus</name>
    <dbReference type="NCBI Taxonomy" id="425265"/>
    <lineage>
        <taxon>Eukaryota</taxon>
        <taxon>Fungi</taxon>
        <taxon>Dikarya</taxon>
        <taxon>Basidiomycota</taxon>
        <taxon>Ustilaginomycotina</taxon>
        <taxon>Malasseziomycetes</taxon>
        <taxon>Malasseziales</taxon>
        <taxon>Malasseziaceae</taxon>
        <taxon>Malassezia</taxon>
    </lineage>
</organism>
<evidence type="ECO:0000313" key="10">
    <source>
        <dbReference type="Proteomes" id="UP000008837"/>
    </source>
</evidence>
<name>A8Q853_MALGO</name>
<feature type="region of interest" description="Disordered" evidence="7">
    <location>
        <begin position="275"/>
        <end position="317"/>
    </location>
</feature>
<feature type="site" description="Transition state stabilizer" evidence="6">
    <location>
        <position position="28"/>
    </location>
</feature>
<comment type="caution">
    <text evidence="9">The sequence shown here is derived from an EMBL/GenBank/DDBJ whole genome shotgun (WGS) entry which is preliminary data.</text>
</comment>
<dbReference type="GO" id="GO:0008081">
    <property type="term" value="F:phosphoric diester hydrolase activity"/>
    <property type="evidence" value="ECO:0007669"/>
    <property type="project" value="TreeGrafter"/>
</dbReference>
<feature type="domain" description="Endonuclease/exonuclease/phosphatase" evidence="8">
    <location>
        <begin position="3"/>
        <end position="126"/>
    </location>
</feature>
<keyword evidence="2 5" id="KW-0479">Metal-binding</keyword>
<dbReference type="InterPro" id="IPR036691">
    <property type="entry name" value="Endo/exonu/phosph_ase_sf"/>
</dbReference>
<dbReference type="InterPro" id="IPR004808">
    <property type="entry name" value="AP_endonuc_1"/>
</dbReference>
<keyword evidence="4 5" id="KW-0460">Magnesium</keyword>